<dbReference type="EMBL" id="MAYG01000001">
    <property type="protein sequence ID" value="OCA73581.1"/>
    <property type="molecule type" value="Genomic_DNA"/>
</dbReference>
<sequence length="172" mass="20565">MGQDISCFITDQSIELDKNIVHFKIRNVLFVPFDIPGSSISWFIEEARKYDHVQDLLDHFRKYQPDDLLLWGEDEKHTVLDIIKLIEEHHIKNFLIEHTSDFGDMPMDDYFLGVFDDKIVKDSIIFDEDSLKKNYSNIEKYREKLGLNFNWIGMNKFHAYSFAEKEYFQTLQ</sequence>
<gene>
    <name evidence="1" type="ORF">BBI00_04145</name>
</gene>
<dbReference type="Proteomes" id="UP000093432">
    <property type="component" value="Unassembled WGS sequence"/>
</dbReference>
<dbReference type="RefSeq" id="WP_065397583.1">
    <property type="nucleotide sequence ID" value="NZ_MAYG01000001.1"/>
</dbReference>
<evidence type="ECO:0000313" key="2">
    <source>
        <dbReference type="Proteomes" id="UP000093432"/>
    </source>
</evidence>
<accession>A0A1B8ZPR3</accession>
<dbReference type="STRING" id="651561.BBI00_04145"/>
<organism evidence="1 2">
    <name type="scientific">Chryseobacterium arthrosphaerae</name>
    <dbReference type="NCBI Taxonomy" id="651561"/>
    <lineage>
        <taxon>Bacteria</taxon>
        <taxon>Pseudomonadati</taxon>
        <taxon>Bacteroidota</taxon>
        <taxon>Flavobacteriia</taxon>
        <taxon>Flavobacteriales</taxon>
        <taxon>Weeksellaceae</taxon>
        <taxon>Chryseobacterium group</taxon>
        <taxon>Chryseobacterium</taxon>
    </lineage>
</organism>
<reference evidence="2" key="1">
    <citation type="submission" date="2016-07" db="EMBL/GenBank/DDBJ databases">
        <authorList>
            <person name="Florea S."/>
            <person name="Webb J.S."/>
            <person name="Jaromczyk J."/>
            <person name="Schardl C.L."/>
        </authorList>
    </citation>
    <scope>NUCLEOTIDE SEQUENCE [LARGE SCALE GENOMIC DNA]</scope>
    <source>
        <strain evidence="2">CC-VM-7</strain>
    </source>
</reference>
<proteinExistence type="predicted"/>
<evidence type="ECO:0000313" key="1">
    <source>
        <dbReference type="EMBL" id="OCA73581.1"/>
    </source>
</evidence>
<dbReference type="OrthoDB" id="1349383at2"/>
<protein>
    <submittedName>
        <fullName evidence="1">Uncharacterized protein</fullName>
    </submittedName>
</protein>
<comment type="caution">
    <text evidence="1">The sequence shown here is derived from an EMBL/GenBank/DDBJ whole genome shotgun (WGS) entry which is preliminary data.</text>
</comment>
<dbReference type="AlphaFoldDB" id="A0A1B8ZPR3"/>
<name>A0A1B8ZPR3_9FLAO</name>